<dbReference type="RefSeq" id="WP_115971608.1">
    <property type="nucleotide sequence ID" value="NZ_QNVT01000014.1"/>
</dbReference>
<dbReference type="EMBL" id="QNVT01000014">
    <property type="protein sequence ID" value="REC61527.1"/>
    <property type="molecule type" value="Genomic_DNA"/>
</dbReference>
<sequence length="63" mass="7207">MNKQNLNRGKKLAKKELEMITGGGDVRCKIYGDRCYYYGPGCREKECQPPVPVDPIDDYLIII</sequence>
<evidence type="ECO:0008006" key="3">
    <source>
        <dbReference type="Google" id="ProtNLM"/>
    </source>
</evidence>
<comment type="caution">
    <text evidence="1">The sequence shown here is derived from an EMBL/GenBank/DDBJ whole genome shotgun (WGS) entry which is preliminary data.</text>
</comment>
<accession>A0A3D9C6J9</accession>
<name>A0A3D9C6J9_9FLAO</name>
<evidence type="ECO:0000313" key="1">
    <source>
        <dbReference type="EMBL" id="REC61527.1"/>
    </source>
</evidence>
<organism evidence="1 2">
    <name type="scientific">Chryseobacterium pennae</name>
    <dbReference type="NCBI Taxonomy" id="2258962"/>
    <lineage>
        <taxon>Bacteria</taxon>
        <taxon>Pseudomonadati</taxon>
        <taxon>Bacteroidota</taxon>
        <taxon>Flavobacteriia</taxon>
        <taxon>Flavobacteriales</taxon>
        <taxon>Weeksellaceae</taxon>
        <taxon>Chryseobacterium group</taxon>
        <taxon>Chryseobacterium</taxon>
    </lineage>
</organism>
<protein>
    <recommendedName>
        <fullName evidence="3">Bacteriocin</fullName>
    </recommendedName>
</protein>
<dbReference type="Proteomes" id="UP000256686">
    <property type="component" value="Unassembled WGS sequence"/>
</dbReference>
<dbReference type="AlphaFoldDB" id="A0A3D9C6J9"/>
<proteinExistence type="predicted"/>
<keyword evidence="2" id="KW-1185">Reference proteome</keyword>
<evidence type="ECO:0000313" key="2">
    <source>
        <dbReference type="Proteomes" id="UP000256686"/>
    </source>
</evidence>
<reference evidence="2" key="1">
    <citation type="submission" date="2018-06" db="EMBL/GenBank/DDBJ databases">
        <authorList>
            <person name="Lum Nde A."/>
            <person name="Hugo C."/>
        </authorList>
    </citation>
    <scope>NUCLEOTIDE SEQUENCE [LARGE SCALE GENOMIC DNA]</scope>
    <source>
        <strain evidence="2">1_F178</strain>
    </source>
</reference>
<gene>
    <name evidence="1" type="ORF">DRF65_15160</name>
</gene>